<name>A0ACC7M6C5_9BURK</name>
<organism evidence="1 2">
    <name type="scientific">Massilia orientalis</name>
    <dbReference type="NCBI Taxonomy" id="3050128"/>
    <lineage>
        <taxon>Bacteria</taxon>
        <taxon>Pseudomonadati</taxon>
        <taxon>Pseudomonadota</taxon>
        <taxon>Betaproteobacteria</taxon>
        <taxon>Burkholderiales</taxon>
        <taxon>Oxalobacteraceae</taxon>
        <taxon>Telluria group</taxon>
        <taxon>Massilia</taxon>
    </lineage>
</organism>
<accession>A0ACC7M6C5</accession>
<evidence type="ECO:0000313" key="1">
    <source>
        <dbReference type="EMBL" id="MFJ1467620.1"/>
    </source>
</evidence>
<comment type="caution">
    <text evidence="1">The sequence shown here is derived from an EMBL/GenBank/DDBJ whole genome shotgun (WGS) entry which is preliminary data.</text>
</comment>
<protein>
    <submittedName>
        <fullName evidence="1">LysR family transcriptional regulator</fullName>
    </submittedName>
</protein>
<keyword evidence="2" id="KW-1185">Reference proteome</keyword>
<gene>
    <name evidence="1" type="ORF">QPK29_007835</name>
</gene>
<sequence length="296" mass="32522">MDKLDAMRVFCAVVEAGGFSRAAERLGMSPSSVTMQVASLESHFRVKLLHRTTRSMSLTSEGVLCHQHAMQLLADMTDLESQLHDAADIPSGTLRVDMPGIVSRLYVAPALPRFLAEYPEITVRASASDRLIDMVEEGVDVLIRIGNVSDSGLVARRLMQTRFICCASPEFVRRHGAPQSPDALPDFACLGFMLPKVRRLRPWVFNGADDFHPRTRMSSDHVDSLLESCKAGGGIGQFMSLSVADALRSGELLPLLEPWQADGPVVHALFQQRHQRAAKVRAFIDFVTALFSPPAP</sequence>
<proteinExistence type="predicted"/>
<reference evidence="1" key="1">
    <citation type="submission" date="2024-11" db="EMBL/GenBank/DDBJ databases">
        <title>Description of Massilia orientalis sp. nov., isolated from rhizosphere soil of Ageratina adenophora.</title>
        <authorList>
            <person name="Wang Y."/>
        </authorList>
    </citation>
    <scope>NUCLEOTIDE SEQUENCE</scope>
    <source>
        <strain evidence="1">YIM B02787</strain>
    </source>
</reference>
<dbReference type="Proteomes" id="UP001168096">
    <property type="component" value="Unassembled WGS sequence"/>
</dbReference>
<evidence type="ECO:0000313" key="2">
    <source>
        <dbReference type="Proteomes" id="UP001168096"/>
    </source>
</evidence>
<dbReference type="EMBL" id="JASNRB020000004">
    <property type="protein sequence ID" value="MFJ1467620.1"/>
    <property type="molecule type" value="Genomic_DNA"/>
</dbReference>